<evidence type="ECO:0000256" key="3">
    <source>
        <dbReference type="ARBA" id="ARBA00022692"/>
    </source>
</evidence>
<dbReference type="InterPro" id="IPR001279">
    <property type="entry name" value="Metallo-B-lactamas"/>
</dbReference>
<feature type="transmembrane region" description="Helical" evidence="6">
    <location>
        <begin position="440"/>
        <end position="461"/>
    </location>
</feature>
<evidence type="ECO:0000259" key="7">
    <source>
        <dbReference type="Pfam" id="PF00753"/>
    </source>
</evidence>
<dbReference type="Pfam" id="PF00753">
    <property type="entry name" value="Lactamase_B"/>
    <property type="match status" value="1"/>
</dbReference>
<dbReference type="Proteomes" id="UP001161408">
    <property type="component" value="Unassembled WGS sequence"/>
</dbReference>
<dbReference type="Gene3D" id="3.60.15.10">
    <property type="entry name" value="Ribonuclease Z/Hydroxyacylglutathione hydrolase-like"/>
    <property type="match status" value="1"/>
</dbReference>
<dbReference type="InterPro" id="IPR025405">
    <property type="entry name" value="DUF4131"/>
</dbReference>
<dbReference type="InterPro" id="IPR035681">
    <property type="entry name" value="ComA-like_MBL"/>
</dbReference>
<evidence type="ECO:0000259" key="8">
    <source>
        <dbReference type="Pfam" id="PF03772"/>
    </source>
</evidence>
<dbReference type="InterPro" id="IPR004477">
    <property type="entry name" value="ComEC_N"/>
</dbReference>
<evidence type="ECO:0000256" key="2">
    <source>
        <dbReference type="ARBA" id="ARBA00022475"/>
    </source>
</evidence>
<dbReference type="NCBIfam" id="TIGR00361">
    <property type="entry name" value="ComEC_Rec2"/>
    <property type="match status" value="1"/>
</dbReference>
<sequence>MDRFFSHLKQPFTSVWMSLGFVIGVVVTVFYYQTLEFTVITISILIVSTYFKPFLTVLLGFICGICCVAAHFILFYSFELPNEHEKYAYSVNVVVEEVISSTPPQYVKVKITRLEDSEYSQFRAPNALLSINSTQPIQPGDAFTAQVRLKNFRGIKNFTVFDSQLYAFTQKIAFKGTVLNKQLAIYNRPQNNHIAAYRTYVKKLVSSAELNWLYYVLLTGDKSLMTFEHKQLMQSLGLSHLLAISGLHISLVFGFCYFAVRCLLKLIKPELNQSLNIAIFYSAAGFVAAFIYVYLSDFIISATRALIMLGCYLLLYYLAKQALRWRSILYALVIILAVNPFSLLNPGLYFSFLAVCIIFMVLKQFPLRGHSLLANIRTLFVIQLGLFIGLLPLSLYFFNGVSLAGLVLNLVAIPILSFVLMPALFLSVLLGLLTDWHAFIVLYDFPLTYIYQMLLAIPQHIRWLNVGQVSITTVVLLYSVVPLLYFIELRVLACIPLLTLLSNYYFTQSSLWQLNVFDVGHGLMVLIKKDKHAFIYDFGPSYFNRFSRVPSVLLPYIDAHNLTVSTAIVSHQDNDHAGGVAHFKAAGYAWSFDYFHPNGVYNDCIATTRDFNGLSIQTFAKEEFNNSNDNSCIVKISAANYSVLLTGDISKTRESQLIKKEDDLQSTVLISPHHGSDSSSSDEFIKAVNPTIVIHSSAYQGQWQFPSKAVVERYNKINAKQYSTGDVGQVRVDFYAKHLELTTARAQESYWFIKD</sequence>
<feature type="domain" description="DUF4131" evidence="9">
    <location>
        <begin position="14"/>
        <end position="178"/>
    </location>
</feature>
<accession>A0AA37S2S1</accession>
<feature type="transmembrane region" description="Helical" evidence="6">
    <location>
        <begin position="12"/>
        <end position="34"/>
    </location>
</feature>
<dbReference type="Pfam" id="PF03772">
    <property type="entry name" value="Competence"/>
    <property type="match status" value="1"/>
</dbReference>
<evidence type="ECO:0000313" key="11">
    <source>
        <dbReference type="Proteomes" id="UP001161408"/>
    </source>
</evidence>
<dbReference type="PANTHER" id="PTHR30619">
    <property type="entry name" value="DNA INTERNALIZATION/COMPETENCE PROTEIN COMEC/REC2"/>
    <property type="match status" value="1"/>
</dbReference>
<dbReference type="GO" id="GO:0005886">
    <property type="term" value="C:plasma membrane"/>
    <property type="evidence" value="ECO:0007669"/>
    <property type="project" value="UniProtKB-SubCell"/>
</dbReference>
<feature type="transmembrane region" description="Helical" evidence="6">
    <location>
        <begin position="325"/>
        <end position="342"/>
    </location>
</feature>
<comment type="caution">
    <text evidence="10">The sequence shown here is derived from an EMBL/GenBank/DDBJ whole genome shotgun (WGS) entry which is preliminary data.</text>
</comment>
<evidence type="ECO:0000256" key="5">
    <source>
        <dbReference type="ARBA" id="ARBA00023136"/>
    </source>
</evidence>
<gene>
    <name evidence="10" type="ORF">GCM10007914_19330</name>
</gene>
<keyword evidence="4 6" id="KW-1133">Transmembrane helix</keyword>
<evidence type="ECO:0000256" key="4">
    <source>
        <dbReference type="ARBA" id="ARBA00022989"/>
    </source>
</evidence>
<feature type="domain" description="Metallo-beta-lactamase" evidence="7">
    <location>
        <begin position="519"/>
        <end position="586"/>
    </location>
</feature>
<dbReference type="InterPro" id="IPR052159">
    <property type="entry name" value="Competence_DNA_uptake"/>
</dbReference>
<evidence type="ECO:0000256" key="6">
    <source>
        <dbReference type="SAM" id="Phobius"/>
    </source>
</evidence>
<keyword evidence="5 6" id="KW-0472">Membrane</keyword>
<feature type="transmembrane region" description="Helical" evidence="6">
    <location>
        <begin position="238"/>
        <end position="263"/>
    </location>
</feature>
<feature type="transmembrane region" description="Helical" evidence="6">
    <location>
        <begin position="467"/>
        <end position="487"/>
    </location>
</feature>
<dbReference type="InterPro" id="IPR004797">
    <property type="entry name" value="Competence_ComEC/Rec2"/>
</dbReference>
<evidence type="ECO:0000256" key="1">
    <source>
        <dbReference type="ARBA" id="ARBA00004651"/>
    </source>
</evidence>
<proteinExistence type="predicted"/>
<evidence type="ECO:0000313" key="10">
    <source>
        <dbReference type="EMBL" id="GLQ03052.1"/>
    </source>
</evidence>
<feature type="transmembrane region" description="Helical" evidence="6">
    <location>
        <begin position="379"/>
        <end position="398"/>
    </location>
</feature>
<dbReference type="InterPro" id="IPR036866">
    <property type="entry name" value="RibonucZ/Hydroxyglut_hydro"/>
</dbReference>
<dbReference type="PANTHER" id="PTHR30619:SF1">
    <property type="entry name" value="RECOMBINATION PROTEIN 2"/>
    <property type="match status" value="1"/>
</dbReference>
<keyword evidence="3 6" id="KW-0812">Transmembrane</keyword>
<feature type="transmembrane region" description="Helical" evidence="6">
    <location>
        <begin position="410"/>
        <end position="433"/>
    </location>
</feature>
<feature type="transmembrane region" description="Helical" evidence="6">
    <location>
        <begin position="301"/>
        <end position="318"/>
    </location>
</feature>
<evidence type="ECO:0000259" key="9">
    <source>
        <dbReference type="Pfam" id="PF13567"/>
    </source>
</evidence>
<dbReference type="EMBL" id="BSNE01000012">
    <property type="protein sequence ID" value="GLQ03052.1"/>
    <property type="molecule type" value="Genomic_DNA"/>
</dbReference>
<dbReference type="NCBIfam" id="TIGR00360">
    <property type="entry name" value="ComEC_N-term"/>
    <property type="match status" value="1"/>
</dbReference>
<keyword evidence="2" id="KW-1003">Cell membrane</keyword>
<dbReference type="SUPFAM" id="SSF56281">
    <property type="entry name" value="Metallo-hydrolase/oxidoreductase"/>
    <property type="match status" value="1"/>
</dbReference>
<dbReference type="Pfam" id="PF13567">
    <property type="entry name" value="DUF4131"/>
    <property type="match status" value="1"/>
</dbReference>
<name>A0AA37S2S1_9GAMM</name>
<comment type="subcellular location">
    <subcellularLocation>
        <location evidence="1">Cell membrane</location>
        <topology evidence="1">Multi-pass membrane protein</topology>
    </subcellularLocation>
</comment>
<feature type="domain" description="ComEC/Rec2-related protein" evidence="8">
    <location>
        <begin position="217"/>
        <end position="488"/>
    </location>
</feature>
<dbReference type="GO" id="GO:0030420">
    <property type="term" value="P:establishment of competence for transformation"/>
    <property type="evidence" value="ECO:0007669"/>
    <property type="project" value="InterPro"/>
</dbReference>
<feature type="transmembrane region" description="Helical" evidence="6">
    <location>
        <begin position="275"/>
        <end position="295"/>
    </location>
</feature>
<feature type="transmembrane region" description="Helical" evidence="6">
    <location>
        <begin position="54"/>
        <end position="76"/>
    </location>
</feature>
<dbReference type="CDD" id="cd07731">
    <property type="entry name" value="ComA-like_MBL-fold"/>
    <property type="match status" value="1"/>
</dbReference>
<reference evidence="10" key="2">
    <citation type="submission" date="2023-01" db="EMBL/GenBank/DDBJ databases">
        <title>Draft genome sequence of Pseudoalteromonas tetraodonis strain NBRC 103034.</title>
        <authorList>
            <person name="Sun Q."/>
            <person name="Mori K."/>
        </authorList>
    </citation>
    <scope>NUCLEOTIDE SEQUENCE</scope>
    <source>
        <strain evidence="10">NBRC 103034</strain>
    </source>
</reference>
<keyword evidence="11" id="KW-1185">Reference proteome</keyword>
<protein>
    <submittedName>
        <fullName evidence="10">DNA internalization-related competence protein ComEC/Rec2</fullName>
    </submittedName>
</protein>
<organism evidence="10 11">
    <name type="scientific">Pseudoalteromonas tetraodonis GFC</name>
    <dbReference type="NCBI Taxonomy" id="1315271"/>
    <lineage>
        <taxon>Bacteria</taxon>
        <taxon>Pseudomonadati</taxon>
        <taxon>Pseudomonadota</taxon>
        <taxon>Gammaproteobacteria</taxon>
        <taxon>Alteromonadales</taxon>
        <taxon>Pseudoalteromonadaceae</taxon>
        <taxon>Pseudoalteromonas</taxon>
    </lineage>
</organism>
<dbReference type="RefSeq" id="WP_096038458.1">
    <property type="nucleotide sequence ID" value="NZ_BJXY01000001.1"/>
</dbReference>
<reference evidence="10" key="1">
    <citation type="journal article" date="2014" name="Int. J. Syst. Evol. Microbiol.">
        <title>Complete genome sequence of Corynebacterium casei LMG S-19264T (=DSM 44701T), isolated from a smear-ripened cheese.</title>
        <authorList>
            <consortium name="US DOE Joint Genome Institute (JGI-PGF)"/>
            <person name="Walter F."/>
            <person name="Albersmeier A."/>
            <person name="Kalinowski J."/>
            <person name="Ruckert C."/>
        </authorList>
    </citation>
    <scope>NUCLEOTIDE SEQUENCE</scope>
    <source>
        <strain evidence="10">NBRC 103034</strain>
    </source>
</reference>
<dbReference type="AlphaFoldDB" id="A0AA37S2S1"/>